<dbReference type="CDD" id="cd07082">
    <property type="entry name" value="ALDH_F11_NP-GAPDH"/>
    <property type="match status" value="1"/>
</dbReference>
<evidence type="ECO:0000313" key="4">
    <source>
        <dbReference type="EMBL" id="BDV43961.1"/>
    </source>
</evidence>
<dbReference type="Gene3D" id="3.40.309.10">
    <property type="entry name" value="Aldehyde Dehydrogenase, Chain A, domain 2"/>
    <property type="match status" value="1"/>
</dbReference>
<protein>
    <submittedName>
        <fullName evidence="4">NADP-dependent glyceraldehyde-3-phosphate dehydrogenase</fullName>
    </submittedName>
</protein>
<dbReference type="PANTHER" id="PTHR43353:SF5">
    <property type="entry name" value="SUCCINATE-SEMIALDEHYDE DEHYDROGENASE, MITOCHONDRIAL"/>
    <property type="match status" value="1"/>
</dbReference>
<dbReference type="InterPro" id="IPR015590">
    <property type="entry name" value="Aldehyde_DH_dom"/>
</dbReference>
<dbReference type="Pfam" id="PF00171">
    <property type="entry name" value="Aldedh"/>
    <property type="match status" value="1"/>
</dbReference>
<dbReference type="SUPFAM" id="SSF53720">
    <property type="entry name" value="ALDH-like"/>
    <property type="match status" value="1"/>
</dbReference>
<dbReference type="Gene3D" id="3.40.605.10">
    <property type="entry name" value="Aldehyde Dehydrogenase, Chain A, domain 1"/>
    <property type="match status" value="1"/>
</dbReference>
<dbReference type="InterPro" id="IPR050740">
    <property type="entry name" value="Aldehyde_DH_Superfamily"/>
</dbReference>
<gene>
    <name evidence="4" type="ORF">GURASL_28840</name>
</gene>
<comment type="similarity">
    <text evidence="1">Belongs to the aldehyde dehydrogenase family.</text>
</comment>
<dbReference type="InterPro" id="IPR016160">
    <property type="entry name" value="Ald_DH_CS_CYS"/>
</dbReference>
<feature type="domain" description="Aldehyde dehydrogenase" evidence="3">
    <location>
        <begin position="64"/>
        <end position="506"/>
    </location>
</feature>
<dbReference type="InterPro" id="IPR016161">
    <property type="entry name" value="Ald_DH/histidinol_DH"/>
</dbReference>
<dbReference type="Proteomes" id="UP001317705">
    <property type="component" value="Chromosome"/>
</dbReference>
<organism evidence="4 5">
    <name type="scientific">Geotalea uraniireducens</name>
    <dbReference type="NCBI Taxonomy" id="351604"/>
    <lineage>
        <taxon>Bacteria</taxon>
        <taxon>Pseudomonadati</taxon>
        <taxon>Thermodesulfobacteriota</taxon>
        <taxon>Desulfuromonadia</taxon>
        <taxon>Geobacterales</taxon>
        <taxon>Geobacteraceae</taxon>
        <taxon>Geotalea</taxon>
    </lineage>
</organism>
<name>A0ABM8END7_9BACT</name>
<dbReference type="InterPro" id="IPR016163">
    <property type="entry name" value="Ald_DH_C"/>
</dbReference>
<dbReference type="InterPro" id="IPR016162">
    <property type="entry name" value="Ald_DH_N"/>
</dbReference>
<dbReference type="EMBL" id="AP027151">
    <property type="protein sequence ID" value="BDV43961.1"/>
    <property type="molecule type" value="Genomic_DNA"/>
</dbReference>
<accession>A0ABM8END7</accession>
<evidence type="ECO:0000259" key="3">
    <source>
        <dbReference type="Pfam" id="PF00171"/>
    </source>
</evidence>
<keyword evidence="2" id="KW-0560">Oxidoreductase</keyword>
<evidence type="ECO:0000256" key="2">
    <source>
        <dbReference type="ARBA" id="ARBA00023002"/>
    </source>
</evidence>
<dbReference type="PANTHER" id="PTHR43353">
    <property type="entry name" value="SUCCINATE-SEMIALDEHYDE DEHYDROGENASE, MITOCHONDRIAL"/>
    <property type="match status" value="1"/>
</dbReference>
<sequence length="541" mass="59509">MNIRENLDAIFPTAAGVPERHRLTAPIEQRAYLINGEIRHWEGPTQDVHSPICLRHDHGPERVRIGSFPLMTEADALAALDAAAAAYDNGRGRWPTMTVAERIGHVQHFATQMNQQREEVVRLLMWEIGKTLLDAEKEFDRTAAYIADTVDALKELDRISSRFVIEQGIIGQIRRAPLGVTLCMGPYNYPLNETFTTLIPALIMGNTVLLKPPRHGVLLFSPLLKAFRDSFPPGVVNTLYGAGRTVAPPLMKSGLVATLAFIGTSAAANALHKEHPKPHRLRSVLGLEAKNPAIILNDADLNQAVEECIAGSLAFNGQRCTALKIIFVHESIVDHFLTLFSATLNAIGHGMPWESGVMITPLPEPGKPTYLTGLIEDAVRHGARVVNEGGGAFSATFFRPAVVYPVDGRMRLYSEEQFGPVIPVVPFTDTAAPIRYIEESEYGQQVSIFGRDPQALASLVDPLVNQVSRVNINSQCQRGPDVFPFTGRKDSAVSTLSVSDALRAFSIRTLVAARDVELNRQIINDIVREHRSNFLSTDFIL</sequence>
<dbReference type="RefSeq" id="WP_282000074.1">
    <property type="nucleotide sequence ID" value="NZ_AP027151.1"/>
</dbReference>
<evidence type="ECO:0000256" key="1">
    <source>
        <dbReference type="ARBA" id="ARBA00009986"/>
    </source>
</evidence>
<evidence type="ECO:0000313" key="5">
    <source>
        <dbReference type="Proteomes" id="UP001317705"/>
    </source>
</evidence>
<reference evidence="4 5" key="1">
    <citation type="submission" date="2022-12" db="EMBL/GenBank/DDBJ databases">
        <title>Polyphasic characterization of Geotalea uranireducens NIT-SL11 newly isolated from a complex of sewage sludge and microbially reduced graphene oxide.</title>
        <authorList>
            <person name="Xie L."/>
            <person name="Yoshida N."/>
            <person name="Meng L."/>
        </authorList>
    </citation>
    <scope>NUCLEOTIDE SEQUENCE [LARGE SCALE GENOMIC DNA]</scope>
    <source>
        <strain evidence="4 5">NIT-SL11</strain>
    </source>
</reference>
<proteinExistence type="inferred from homology"/>
<dbReference type="PROSITE" id="PS00070">
    <property type="entry name" value="ALDEHYDE_DEHYDR_CYS"/>
    <property type="match status" value="1"/>
</dbReference>
<keyword evidence="5" id="KW-1185">Reference proteome</keyword>